<gene>
    <name evidence="15" type="ORF">TPSD3_14910</name>
</gene>
<dbReference type="Gene3D" id="3.30.565.10">
    <property type="entry name" value="Histidine kinase-like ATPase, C-terminal domain"/>
    <property type="match status" value="1"/>
</dbReference>
<dbReference type="RefSeq" id="WP_086489347.1">
    <property type="nucleotide sequence ID" value="NZ_MSLT01000023.1"/>
</dbReference>
<dbReference type="SMART" id="SM00304">
    <property type="entry name" value="HAMP"/>
    <property type="match status" value="1"/>
</dbReference>
<feature type="domain" description="Histidine kinase" evidence="13">
    <location>
        <begin position="461"/>
        <end position="713"/>
    </location>
</feature>
<dbReference type="EC" id="2.7.13.3" evidence="3"/>
<dbReference type="PRINTS" id="PR00344">
    <property type="entry name" value="BCTRLSENSOR"/>
</dbReference>
<evidence type="ECO:0000256" key="9">
    <source>
        <dbReference type="ARBA" id="ARBA00022989"/>
    </source>
</evidence>
<dbReference type="Pfam" id="PF00672">
    <property type="entry name" value="HAMP"/>
    <property type="match status" value="1"/>
</dbReference>
<comment type="subcellular location">
    <subcellularLocation>
        <location evidence="2">Cell membrane</location>
        <topology evidence="2">Multi-pass membrane protein</topology>
    </subcellularLocation>
</comment>
<feature type="coiled-coil region" evidence="11">
    <location>
        <begin position="477"/>
        <end position="504"/>
    </location>
</feature>
<dbReference type="SMART" id="SM00387">
    <property type="entry name" value="HATPase_c"/>
    <property type="match status" value="1"/>
</dbReference>
<evidence type="ECO:0000256" key="1">
    <source>
        <dbReference type="ARBA" id="ARBA00000085"/>
    </source>
</evidence>
<accession>A0A251X5L9</accession>
<dbReference type="InterPro" id="IPR029151">
    <property type="entry name" value="Sensor-like_sf"/>
</dbReference>
<evidence type="ECO:0000256" key="3">
    <source>
        <dbReference type="ARBA" id="ARBA00012438"/>
    </source>
</evidence>
<dbReference type="CDD" id="cd12913">
    <property type="entry name" value="PDC1_MCP_like"/>
    <property type="match status" value="1"/>
</dbReference>
<dbReference type="Pfam" id="PF02518">
    <property type="entry name" value="HATPase_c"/>
    <property type="match status" value="1"/>
</dbReference>
<dbReference type="PROSITE" id="PS50109">
    <property type="entry name" value="HIS_KIN"/>
    <property type="match status" value="1"/>
</dbReference>
<dbReference type="CDD" id="cd06225">
    <property type="entry name" value="HAMP"/>
    <property type="match status" value="1"/>
</dbReference>
<dbReference type="GO" id="GO:0000155">
    <property type="term" value="F:phosphorelay sensor kinase activity"/>
    <property type="evidence" value="ECO:0007669"/>
    <property type="project" value="InterPro"/>
</dbReference>
<keyword evidence="4" id="KW-1003">Cell membrane</keyword>
<evidence type="ECO:0000256" key="12">
    <source>
        <dbReference type="SAM" id="Phobius"/>
    </source>
</evidence>
<keyword evidence="16" id="KW-1185">Reference proteome</keyword>
<dbReference type="InterPro" id="IPR005467">
    <property type="entry name" value="His_kinase_dom"/>
</dbReference>
<evidence type="ECO:0000256" key="5">
    <source>
        <dbReference type="ARBA" id="ARBA00022553"/>
    </source>
</evidence>
<evidence type="ECO:0000313" key="15">
    <source>
        <dbReference type="EMBL" id="OUD12398.1"/>
    </source>
</evidence>
<keyword evidence="5" id="KW-0597">Phosphoprotein</keyword>
<dbReference type="SUPFAM" id="SSF55874">
    <property type="entry name" value="ATPase domain of HSP90 chaperone/DNA topoisomerase II/histidine kinase"/>
    <property type="match status" value="1"/>
</dbReference>
<dbReference type="SUPFAM" id="SSF103190">
    <property type="entry name" value="Sensory domain-like"/>
    <property type="match status" value="1"/>
</dbReference>
<dbReference type="AlphaFoldDB" id="A0A251X5L9"/>
<protein>
    <recommendedName>
        <fullName evidence="3">histidine kinase</fullName>
        <ecNumber evidence="3">2.7.13.3</ecNumber>
    </recommendedName>
</protein>
<dbReference type="InterPro" id="IPR003660">
    <property type="entry name" value="HAMP_dom"/>
</dbReference>
<evidence type="ECO:0000256" key="8">
    <source>
        <dbReference type="ARBA" id="ARBA00022777"/>
    </source>
</evidence>
<feature type="transmembrane region" description="Helical" evidence="12">
    <location>
        <begin position="20"/>
        <end position="40"/>
    </location>
</feature>
<comment type="catalytic activity">
    <reaction evidence="1">
        <text>ATP + protein L-histidine = ADP + protein N-phospho-L-histidine.</text>
        <dbReference type="EC" id="2.7.13.3"/>
    </reaction>
</comment>
<keyword evidence="6" id="KW-0808">Transferase</keyword>
<dbReference type="GO" id="GO:0005886">
    <property type="term" value="C:plasma membrane"/>
    <property type="evidence" value="ECO:0007669"/>
    <property type="project" value="UniProtKB-SubCell"/>
</dbReference>
<dbReference type="Pfam" id="PF02743">
    <property type="entry name" value="dCache_1"/>
    <property type="match status" value="1"/>
</dbReference>
<feature type="domain" description="HAMP" evidence="14">
    <location>
        <begin position="367"/>
        <end position="419"/>
    </location>
</feature>
<keyword evidence="8" id="KW-0418">Kinase</keyword>
<keyword evidence="9 12" id="KW-1133">Transmembrane helix</keyword>
<sequence length="726" mass="81475">MQPLNVLSRIPSRFSLRVTLIAPFLVIIFIAVTLTGFLSLRHGEQAVNQLASQLRAEITARIADRLQSFIAEPQWLNQNHAYALQLNEIGLEDSTLLERHFWQYIQAFPAVYSSYYGHEENGQFHGANQYPNLPLQITRATPEDNRTMYKFKADEDGFESEELSTRPHYDPRERPWYQVAKARKKPTWSEIYADFSTKALMITAAHPIYRGDELQGVLGVDVTLSNISDFLRQLKAGKSGKTFVMERGGLLVASSSDSPPYDADNNPILATALNDTMIQAAAEFLMIHTKAFQHVDHSTQFEFTHDQETYYLQITPWETDSGLDWLIAVVLPKAEFMEQIHANMINTLILMLIFLSVAVMVGVLSSRWVTKPLRDLNAAADRIAKGEWDQHLPTARTDEIGDLARTFNTMGEQLRAHFATLEQRVAERTRELATAYKRLKSSQTQLVQSEKMASLGQMVAGVAHEINTPLGYVKNNVSMTQRLLKQAENLLQQYRELVELLLSGETDENTLQAKIAEVLELANEFFEEDTFAETDQLLKDTLYGIEQISELVVNLRNFSRLDQARIADVNMNENLDSVLTIAHNMLKHRVEVIKEYGELPPVSCSPSQLNQVFLNLITNASQAVTPGNGKVIIKTSADNDHVYVSIQDNGCGIPKEILNKIFDPFFTTKPVGEGTGLGLSISHQIVHQHGGKIKVASQQGKGTRFTVSLPRQRPKIPATSTAANPA</sequence>
<dbReference type="PANTHER" id="PTHR43065">
    <property type="entry name" value="SENSOR HISTIDINE KINASE"/>
    <property type="match status" value="1"/>
</dbReference>
<keyword evidence="11" id="KW-0175">Coiled coil</keyword>
<dbReference type="Gene3D" id="6.10.340.10">
    <property type="match status" value="1"/>
</dbReference>
<dbReference type="PROSITE" id="PS50885">
    <property type="entry name" value="HAMP"/>
    <property type="match status" value="1"/>
</dbReference>
<name>A0A251X5L9_9GAMM</name>
<dbReference type="OrthoDB" id="9772100at2"/>
<dbReference type="CDD" id="cd00082">
    <property type="entry name" value="HisKA"/>
    <property type="match status" value="1"/>
</dbReference>
<evidence type="ECO:0000256" key="7">
    <source>
        <dbReference type="ARBA" id="ARBA00022692"/>
    </source>
</evidence>
<evidence type="ECO:0000256" key="11">
    <source>
        <dbReference type="SAM" id="Coils"/>
    </source>
</evidence>
<evidence type="ECO:0000259" key="14">
    <source>
        <dbReference type="PROSITE" id="PS50885"/>
    </source>
</evidence>
<dbReference type="InterPro" id="IPR003661">
    <property type="entry name" value="HisK_dim/P_dom"/>
</dbReference>
<dbReference type="InterPro" id="IPR036097">
    <property type="entry name" value="HisK_dim/P_sf"/>
</dbReference>
<dbReference type="Gene3D" id="3.30.450.20">
    <property type="entry name" value="PAS domain"/>
    <property type="match status" value="1"/>
</dbReference>
<feature type="transmembrane region" description="Helical" evidence="12">
    <location>
        <begin position="347"/>
        <end position="369"/>
    </location>
</feature>
<dbReference type="EMBL" id="MSLT01000023">
    <property type="protein sequence ID" value="OUD12398.1"/>
    <property type="molecule type" value="Genomic_DNA"/>
</dbReference>
<dbReference type="InterPro" id="IPR036890">
    <property type="entry name" value="HATPase_C_sf"/>
</dbReference>
<keyword evidence="10 12" id="KW-0472">Membrane</keyword>
<dbReference type="InterPro" id="IPR033479">
    <property type="entry name" value="dCache_1"/>
</dbReference>
<evidence type="ECO:0000256" key="6">
    <source>
        <dbReference type="ARBA" id="ARBA00022679"/>
    </source>
</evidence>
<keyword evidence="7 12" id="KW-0812">Transmembrane</keyword>
<proteinExistence type="predicted"/>
<dbReference type="InterPro" id="IPR004358">
    <property type="entry name" value="Sig_transdc_His_kin-like_C"/>
</dbReference>
<evidence type="ECO:0000259" key="13">
    <source>
        <dbReference type="PROSITE" id="PS50109"/>
    </source>
</evidence>
<dbReference type="SUPFAM" id="SSF158472">
    <property type="entry name" value="HAMP domain-like"/>
    <property type="match status" value="1"/>
</dbReference>
<comment type="caution">
    <text evidence="15">The sequence shown here is derived from an EMBL/GenBank/DDBJ whole genome shotgun (WGS) entry which is preliminary data.</text>
</comment>
<evidence type="ECO:0000256" key="10">
    <source>
        <dbReference type="ARBA" id="ARBA00023136"/>
    </source>
</evidence>
<dbReference type="Gene3D" id="1.10.287.130">
    <property type="match status" value="1"/>
</dbReference>
<dbReference type="SUPFAM" id="SSF47384">
    <property type="entry name" value="Homodimeric domain of signal transducing histidine kinase"/>
    <property type="match status" value="1"/>
</dbReference>
<dbReference type="Proteomes" id="UP000194798">
    <property type="component" value="Unassembled WGS sequence"/>
</dbReference>
<evidence type="ECO:0000256" key="4">
    <source>
        <dbReference type="ARBA" id="ARBA00022475"/>
    </source>
</evidence>
<reference evidence="15 16" key="1">
    <citation type="submission" date="2016-12" db="EMBL/GenBank/DDBJ databases">
        <title>Thioflexothrix psekupsii D3 genome sequencing and assembly.</title>
        <authorList>
            <person name="Fomenkov A."/>
            <person name="Vincze T."/>
            <person name="Grabovich M."/>
            <person name="Anton B.P."/>
            <person name="Dubinina G."/>
            <person name="Orlova M."/>
            <person name="Belousova E."/>
            <person name="Roberts R.J."/>
        </authorList>
    </citation>
    <scope>NUCLEOTIDE SEQUENCE [LARGE SCALE GENOMIC DNA]</scope>
    <source>
        <strain evidence="15">D3</strain>
    </source>
</reference>
<evidence type="ECO:0000256" key="2">
    <source>
        <dbReference type="ARBA" id="ARBA00004651"/>
    </source>
</evidence>
<evidence type="ECO:0000313" key="16">
    <source>
        <dbReference type="Proteomes" id="UP000194798"/>
    </source>
</evidence>
<dbReference type="InterPro" id="IPR003594">
    <property type="entry name" value="HATPase_dom"/>
</dbReference>
<dbReference type="PANTHER" id="PTHR43065:SF50">
    <property type="entry name" value="HISTIDINE KINASE"/>
    <property type="match status" value="1"/>
</dbReference>
<organism evidence="15 16">
    <name type="scientific">Thioflexithrix psekupsensis</name>
    <dbReference type="NCBI Taxonomy" id="1570016"/>
    <lineage>
        <taxon>Bacteria</taxon>
        <taxon>Pseudomonadati</taxon>
        <taxon>Pseudomonadota</taxon>
        <taxon>Gammaproteobacteria</taxon>
        <taxon>Thiotrichales</taxon>
        <taxon>Thioflexithrix</taxon>
    </lineage>
</organism>